<dbReference type="AlphaFoldDB" id="A0A8X6W245"/>
<evidence type="ECO:0000313" key="2">
    <source>
        <dbReference type="Proteomes" id="UP000887159"/>
    </source>
</evidence>
<dbReference type="EMBL" id="BMAU01021376">
    <property type="protein sequence ID" value="GFY26650.1"/>
    <property type="molecule type" value="Genomic_DNA"/>
</dbReference>
<protein>
    <recommendedName>
        <fullName evidence="3">F-box domain-containing protein</fullName>
    </recommendedName>
</protein>
<reference evidence="1" key="1">
    <citation type="submission" date="2020-08" db="EMBL/GenBank/DDBJ databases">
        <title>Multicomponent nature underlies the extraordinary mechanical properties of spider dragline silk.</title>
        <authorList>
            <person name="Kono N."/>
            <person name="Nakamura H."/>
            <person name="Mori M."/>
            <person name="Yoshida Y."/>
            <person name="Ohtoshi R."/>
            <person name="Malay A.D."/>
            <person name="Moran D.A.P."/>
            <person name="Tomita M."/>
            <person name="Numata K."/>
            <person name="Arakawa K."/>
        </authorList>
    </citation>
    <scope>NUCLEOTIDE SEQUENCE</scope>
</reference>
<gene>
    <name evidence="1" type="ORF">TNCV_2879781</name>
</gene>
<sequence length="82" mass="9230">MMDTLGEERLCRLLNQFSTTARISLSSSCRPFRAFWSGPKLWYPHGEKSGLLGDVQEPPSGIAVTMFGSPQPHEDEYYHARG</sequence>
<organism evidence="1 2">
    <name type="scientific">Trichonephila clavipes</name>
    <name type="common">Golden silk orbweaver</name>
    <name type="synonym">Nephila clavipes</name>
    <dbReference type="NCBI Taxonomy" id="2585209"/>
    <lineage>
        <taxon>Eukaryota</taxon>
        <taxon>Metazoa</taxon>
        <taxon>Ecdysozoa</taxon>
        <taxon>Arthropoda</taxon>
        <taxon>Chelicerata</taxon>
        <taxon>Arachnida</taxon>
        <taxon>Araneae</taxon>
        <taxon>Araneomorphae</taxon>
        <taxon>Entelegynae</taxon>
        <taxon>Araneoidea</taxon>
        <taxon>Nephilidae</taxon>
        <taxon>Trichonephila</taxon>
    </lineage>
</organism>
<keyword evidence="2" id="KW-1185">Reference proteome</keyword>
<comment type="caution">
    <text evidence="1">The sequence shown here is derived from an EMBL/GenBank/DDBJ whole genome shotgun (WGS) entry which is preliminary data.</text>
</comment>
<evidence type="ECO:0000313" key="1">
    <source>
        <dbReference type="EMBL" id="GFY26650.1"/>
    </source>
</evidence>
<accession>A0A8X6W245</accession>
<dbReference type="Proteomes" id="UP000887159">
    <property type="component" value="Unassembled WGS sequence"/>
</dbReference>
<proteinExistence type="predicted"/>
<name>A0A8X6W245_TRICX</name>
<evidence type="ECO:0008006" key="3">
    <source>
        <dbReference type="Google" id="ProtNLM"/>
    </source>
</evidence>